<dbReference type="PROSITE" id="PS51379">
    <property type="entry name" value="4FE4S_FER_2"/>
    <property type="match status" value="3"/>
</dbReference>
<reference evidence="6" key="1">
    <citation type="submission" date="2018-05" db="EMBL/GenBank/DDBJ databases">
        <title>Genome Sequencing of selected type strains of the family Eggerthellaceae.</title>
        <authorList>
            <person name="Danylec N."/>
            <person name="Stoll D.A."/>
            <person name="Doetsch A."/>
            <person name="Huch M."/>
        </authorList>
    </citation>
    <scope>NUCLEOTIDE SEQUENCE [LARGE SCALE GENOMIC DNA]</scope>
    <source>
        <strain evidence="6">DSM 17537</strain>
    </source>
</reference>
<evidence type="ECO:0000256" key="3">
    <source>
        <dbReference type="ARBA" id="ARBA00023014"/>
    </source>
</evidence>
<gene>
    <name evidence="5" type="ORF">DMP07_05820</name>
</gene>
<accession>A0A3N0AF22</accession>
<feature type="domain" description="4Fe-4S ferredoxin-type" evidence="4">
    <location>
        <begin position="246"/>
        <end position="275"/>
    </location>
</feature>
<sequence>MAMGIADEAALYAVGYWMHENHPTRIEGLCLNDIQKKTPCDECSAVCPSQLSLHGPTPDWRGCTDCGLCVTACPTQAVNASSTQCARVESAVSAARGCVVIACERYEGDADATVACLASLPWDEVAAYALAVPVVLKTSPCKTCERACAVAQIKETLSRLKEFFGRDEFAERIMPRVPASVAPQRAAARTAGAQRRRALSTAADAVKKGAAHLADPSQAPRVSRSRAMLLDAAQALPAEKRIELCWKTLVEDGACKGCGVCVNMCPHGALSLTDADPGDQMPAAGSEPGEGSFVPRYLAHDASRCTQCGLCYMSCPQQNLGGWDDMRSFDVPAVKYNPIDVSVCEKCGRLFKAEPGRAKCPACSRFRFAPR</sequence>
<comment type="caution">
    <text evidence="5">The sequence shown here is derived from an EMBL/GenBank/DDBJ whole genome shotgun (WGS) entry which is preliminary data.</text>
</comment>
<name>A0A3N0AF22_9ACTN</name>
<keyword evidence="6" id="KW-1185">Reference proteome</keyword>
<dbReference type="Pfam" id="PF12838">
    <property type="entry name" value="Fer4_7"/>
    <property type="match status" value="1"/>
</dbReference>
<proteinExistence type="predicted"/>
<evidence type="ECO:0000259" key="4">
    <source>
        <dbReference type="PROSITE" id="PS51379"/>
    </source>
</evidence>
<dbReference type="Gene3D" id="3.30.70.20">
    <property type="match status" value="1"/>
</dbReference>
<feature type="domain" description="4Fe-4S ferredoxin-type" evidence="4">
    <location>
        <begin position="296"/>
        <end position="326"/>
    </location>
</feature>
<dbReference type="InterPro" id="IPR017900">
    <property type="entry name" value="4Fe4S_Fe_S_CS"/>
</dbReference>
<dbReference type="AlphaFoldDB" id="A0A3N0AF22"/>
<protein>
    <submittedName>
        <fullName evidence="5">4Fe-4S ferredoxin</fullName>
    </submittedName>
</protein>
<dbReference type="EMBL" id="QICB01000003">
    <property type="protein sequence ID" value="RNL19881.1"/>
    <property type="molecule type" value="Genomic_DNA"/>
</dbReference>
<evidence type="ECO:0000256" key="2">
    <source>
        <dbReference type="ARBA" id="ARBA00023004"/>
    </source>
</evidence>
<dbReference type="Proteomes" id="UP000267368">
    <property type="component" value="Unassembled WGS sequence"/>
</dbReference>
<dbReference type="SUPFAM" id="SSF54862">
    <property type="entry name" value="4Fe-4S ferredoxins"/>
    <property type="match status" value="2"/>
</dbReference>
<feature type="domain" description="4Fe-4S ferredoxin-type" evidence="4">
    <location>
        <begin position="54"/>
        <end position="83"/>
    </location>
</feature>
<dbReference type="Pfam" id="PF00037">
    <property type="entry name" value="Fer4"/>
    <property type="match status" value="1"/>
</dbReference>
<evidence type="ECO:0000313" key="6">
    <source>
        <dbReference type="Proteomes" id="UP000267368"/>
    </source>
</evidence>
<evidence type="ECO:0000313" key="5">
    <source>
        <dbReference type="EMBL" id="RNL19881.1"/>
    </source>
</evidence>
<dbReference type="GO" id="GO:0051536">
    <property type="term" value="F:iron-sulfur cluster binding"/>
    <property type="evidence" value="ECO:0007669"/>
    <property type="project" value="UniProtKB-KW"/>
</dbReference>
<keyword evidence="3" id="KW-0411">Iron-sulfur</keyword>
<dbReference type="RefSeq" id="WP_123198202.1">
    <property type="nucleotide sequence ID" value="NZ_QICB01000003.1"/>
</dbReference>
<dbReference type="InterPro" id="IPR017896">
    <property type="entry name" value="4Fe4S_Fe-S-bd"/>
</dbReference>
<organism evidence="5 6">
    <name type="scientific">Slackia faecicanis</name>
    <dbReference type="NCBI Taxonomy" id="255723"/>
    <lineage>
        <taxon>Bacteria</taxon>
        <taxon>Bacillati</taxon>
        <taxon>Actinomycetota</taxon>
        <taxon>Coriobacteriia</taxon>
        <taxon>Eggerthellales</taxon>
        <taxon>Eggerthellaceae</taxon>
        <taxon>Slackia</taxon>
    </lineage>
</organism>
<evidence type="ECO:0000256" key="1">
    <source>
        <dbReference type="ARBA" id="ARBA00022723"/>
    </source>
</evidence>
<dbReference type="GO" id="GO:0046872">
    <property type="term" value="F:metal ion binding"/>
    <property type="evidence" value="ECO:0007669"/>
    <property type="project" value="UniProtKB-KW"/>
</dbReference>
<dbReference type="PROSITE" id="PS00198">
    <property type="entry name" value="4FE4S_FER_1"/>
    <property type="match status" value="3"/>
</dbReference>
<keyword evidence="2" id="KW-0408">Iron</keyword>
<keyword evidence="1" id="KW-0479">Metal-binding</keyword>